<evidence type="ECO:0000313" key="3">
    <source>
        <dbReference type="Proteomes" id="UP001057375"/>
    </source>
</evidence>
<sequence length="261" mass="28861">MKTGQKVPQNGDIEDISPEKVSDIKSTPIQSISFDPVSTTHFPYYWSKESELKADFDVNIDEFLFDSPQIVGIIKSSCDDFCVREIAPNGNICSLPDDINPLESIDGGISSPYIPSRDMLSPNAIKQLDLADKLLEKNAGISKEEEEEDKGEDSSENPWIVDTDSLEEIKTILSSEDLDLAIKLAKLGYKLENALEITEDDTMGLNLNRKSLKVKGSLIISCENDKYVRTQLHKGIRTCFGGRILSGTCDSYNQNSLSDAA</sequence>
<feature type="non-terminal residue" evidence="2">
    <location>
        <position position="261"/>
    </location>
</feature>
<comment type="caution">
    <text evidence="2">The sequence shown here is derived from an EMBL/GenBank/DDBJ whole genome shotgun (WGS) entry which is preliminary data.</text>
</comment>
<keyword evidence="3" id="KW-1185">Reference proteome</keyword>
<evidence type="ECO:0000313" key="2">
    <source>
        <dbReference type="EMBL" id="GKT35226.1"/>
    </source>
</evidence>
<reference evidence="2" key="1">
    <citation type="submission" date="2022-03" db="EMBL/GenBank/DDBJ databases">
        <title>Draft genome sequence of Aduncisulcus paluster, a free-living microaerophilic Fornicata.</title>
        <authorList>
            <person name="Yuyama I."/>
            <person name="Kume K."/>
            <person name="Tamura T."/>
            <person name="Inagaki Y."/>
            <person name="Hashimoto T."/>
        </authorList>
    </citation>
    <scope>NUCLEOTIDE SEQUENCE</scope>
    <source>
        <strain evidence="2">NY0171</strain>
    </source>
</reference>
<evidence type="ECO:0000256" key="1">
    <source>
        <dbReference type="SAM" id="MobiDB-lite"/>
    </source>
</evidence>
<feature type="region of interest" description="Disordered" evidence="1">
    <location>
        <begin position="1"/>
        <end position="24"/>
    </location>
</feature>
<dbReference type="EMBL" id="BQXS01010947">
    <property type="protein sequence ID" value="GKT35226.1"/>
    <property type="molecule type" value="Genomic_DNA"/>
</dbReference>
<gene>
    <name evidence="2" type="ORF">ADUPG1_008427</name>
</gene>
<organism evidence="2 3">
    <name type="scientific">Aduncisulcus paluster</name>
    <dbReference type="NCBI Taxonomy" id="2918883"/>
    <lineage>
        <taxon>Eukaryota</taxon>
        <taxon>Metamonada</taxon>
        <taxon>Carpediemonas-like organisms</taxon>
        <taxon>Aduncisulcus</taxon>
    </lineage>
</organism>
<dbReference type="Proteomes" id="UP001057375">
    <property type="component" value="Unassembled WGS sequence"/>
</dbReference>
<name>A0ABQ5KT87_9EUKA</name>
<proteinExistence type="predicted"/>
<accession>A0ABQ5KT87</accession>
<protein>
    <submittedName>
        <fullName evidence="2">Pseudouridine synthase, TruD like protein</fullName>
    </submittedName>
</protein>